<dbReference type="SUPFAM" id="SSF51004">
    <property type="entry name" value="C-terminal (heme d1) domain of cytochrome cd1-nitrite reductase"/>
    <property type="match status" value="1"/>
</dbReference>
<comment type="similarity">
    <text evidence="1">Belongs to the cycloisomerase 2 family.</text>
</comment>
<comment type="caution">
    <text evidence="2">The sequence shown here is derived from an EMBL/GenBank/DDBJ whole genome shotgun (WGS) entry which is preliminary data.</text>
</comment>
<name>A0AAD4QEZ9_9AGAM</name>
<evidence type="ECO:0000313" key="2">
    <source>
        <dbReference type="EMBL" id="KAH8993977.1"/>
    </source>
</evidence>
<keyword evidence="3" id="KW-1185">Reference proteome</keyword>
<dbReference type="InterPro" id="IPR015943">
    <property type="entry name" value="WD40/YVTN_repeat-like_dom_sf"/>
</dbReference>
<sequence length="365" mass="39209">MMCSGYRILVASYTDGLTSLLFDPKGPTLEVTSKIKVGNRPSWLTAHPDDPTLVFTGLEQSDGIIIALKFNEDGNATVVGQIPSGGADPASLLATTSTLFVGNYSSGTILAAPVSASPPYFSKHPKSSLLQLKGMGPNPQRQESSHPHHVVSIPGRTEFLIPDLGADRTWRIVRDPAGELIIKGEVVYPPGNGPRHVVFHEGILYTLNELTSTLTAHRLPPLPAVPTLLSTTPTLRRPSEEPLGDRLAAELLLAPAVTGGDPSFLYASNRNDPSPAGDTLVVFSLEKPETPELVEEVYTGLRHLRGAAIVGEDSRWVVLGGTQGGGVKVYERVDRGRSLREIASLPEVEQPTAFLWWGEARKTGH</sequence>
<protein>
    <submittedName>
        <fullName evidence="2">3-carboxy-cis,cis-mucoante lactonizing enzyme</fullName>
    </submittedName>
</protein>
<organism evidence="2 3">
    <name type="scientific">Lactarius akahatsu</name>
    <dbReference type="NCBI Taxonomy" id="416441"/>
    <lineage>
        <taxon>Eukaryota</taxon>
        <taxon>Fungi</taxon>
        <taxon>Dikarya</taxon>
        <taxon>Basidiomycota</taxon>
        <taxon>Agaricomycotina</taxon>
        <taxon>Agaricomycetes</taxon>
        <taxon>Russulales</taxon>
        <taxon>Russulaceae</taxon>
        <taxon>Lactarius</taxon>
    </lineage>
</organism>
<dbReference type="GO" id="GO:0017057">
    <property type="term" value="F:6-phosphogluconolactonase activity"/>
    <property type="evidence" value="ECO:0007669"/>
    <property type="project" value="TreeGrafter"/>
</dbReference>
<dbReference type="InterPro" id="IPR050282">
    <property type="entry name" value="Cycloisomerase_2"/>
</dbReference>
<dbReference type="Pfam" id="PF10282">
    <property type="entry name" value="Lactonase"/>
    <property type="match status" value="1"/>
</dbReference>
<dbReference type="InterPro" id="IPR011048">
    <property type="entry name" value="Haem_d1_sf"/>
</dbReference>
<dbReference type="AlphaFoldDB" id="A0AAD4QEZ9"/>
<proteinExistence type="inferred from homology"/>
<reference evidence="2" key="1">
    <citation type="submission" date="2022-01" db="EMBL/GenBank/DDBJ databases">
        <title>Comparative genomics reveals a dynamic genome evolution in the ectomycorrhizal milk-cap (Lactarius) mushrooms.</title>
        <authorList>
            <consortium name="DOE Joint Genome Institute"/>
            <person name="Lebreton A."/>
            <person name="Tang N."/>
            <person name="Kuo A."/>
            <person name="LaButti K."/>
            <person name="Drula E."/>
            <person name="Barry K."/>
            <person name="Clum A."/>
            <person name="Lipzen A."/>
            <person name="Mousain D."/>
            <person name="Ng V."/>
            <person name="Wang R."/>
            <person name="Wang X."/>
            <person name="Dai Y."/>
            <person name="Henrissat B."/>
            <person name="Grigoriev I.V."/>
            <person name="Guerin-Laguette A."/>
            <person name="Yu F."/>
            <person name="Martin F.M."/>
        </authorList>
    </citation>
    <scope>NUCLEOTIDE SEQUENCE</scope>
    <source>
        <strain evidence="2">QP</strain>
    </source>
</reference>
<dbReference type="EMBL" id="JAKELL010000016">
    <property type="protein sequence ID" value="KAH8993977.1"/>
    <property type="molecule type" value="Genomic_DNA"/>
</dbReference>
<dbReference type="PANTHER" id="PTHR30344">
    <property type="entry name" value="6-PHOSPHOGLUCONOLACTONASE-RELATED"/>
    <property type="match status" value="1"/>
</dbReference>
<evidence type="ECO:0000313" key="3">
    <source>
        <dbReference type="Proteomes" id="UP001201163"/>
    </source>
</evidence>
<dbReference type="Gene3D" id="2.130.10.10">
    <property type="entry name" value="YVTN repeat-like/Quinoprotein amine dehydrogenase"/>
    <property type="match status" value="1"/>
</dbReference>
<dbReference type="Proteomes" id="UP001201163">
    <property type="component" value="Unassembled WGS sequence"/>
</dbReference>
<accession>A0AAD4QEZ9</accession>
<evidence type="ECO:0000256" key="1">
    <source>
        <dbReference type="ARBA" id="ARBA00005564"/>
    </source>
</evidence>
<dbReference type="InterPro" id="IPR019405">
    <property type="entry name" value="Lactonase_7-beta_prop"/>
</dbReference>
<gene>
    <name evidence="2" type="ORF">EDB92DRAFT_1852058</name>
</gene>
<dbReference type="PANTHER" id="PTHR30344:SF7">
    <property type="entry name" value="DUF2415 DOMAIN-CONTAINING PROTEIN"/>
    <property type="match status" value="1"/>
</dbReference>